<proteinExistence type="predicted"/>
<dbReference type="AlphaFoldDB" id="A0A9D4IK02"/>
<dbReference type="Proteomes" id="UP000828390">
    <property type="component" value="Unassembled WGS sequence"/>
</dbReference>
<keyword evidence="3" id="KW-1185">Reference proteome</keyword>
<reference evidence="2" key="2">
    <citation type="submission" date="2020-11" db="EMBL/GenBank/DDBJ databases">
        <authorList>
            <person name="McCartney M.A."/>
            <person name="Auch B."/>
            <person name="Kono T."/>
            <person name="Mallez S."/>
            <person name="Becker A."/>
            <person name="Gohl D.M."/>
            <person name="Silverstein K.A.T."/>
            <person name="Koren S."/>
            <person name="Bechman K.B."/>
            <person name="Herman A."/>
            <person name="Abrahante J.E."/>
            <person name="Garbe J."/>
        </authorList>
    </citation>
    <scope>NUCLEOTIDE SEQUENCE</scope>
    <source>
        <strain evidence="2">Duluth1</strain>
        <tissue evidence="2">Whole animal</tissue>
    </source>
</reference>
<gene>
    <name evidence="2" type="ORF">DPMN_179920</name>
</gene>
<protein>
    <submittedName>
        <fullName evidence="2">Uncharacterized protein</fullName>
    </submittedName>
</protein>
<reference evidence="2" key="1">
    <citation type="journal article" date="2019" name="bioRxiv">
        <title>The Genome of the Zebra Mussel, Dreissena polymorpha: A Resource for Invasive Species Research.</title>
        <authorList>
            <person name="McCartney M.A."/>
            <person name="Auch B."/>
            <person name="Kono T."/>
            <person name="Mallez S."/>
            <person name="Zhang Y."/>
            <person name="Obille A."/>
            <person name="Becker A."/>
            <person name="Abrahante J.E."/>
            <person name="Garbe J."/>
            <person name="Badalamenti J.P."/>
            <person name="Herman A."/>
            <person name="Mangelson H."/>
            <person name="Liachko I."/>
            <person name="Sullivan S."/>
            <person name="Sone E.D."/>
            <person name="Koren S."/>
            <person name="Silverstein K.A.T."/>
            <person name="Beckman K.B."/>
            <person name="Gohl D.M."/>
        </authorList>
    </citation>
    <scope>NUCLEOTIDE SEQUENCE</scope>
    <source>
        <strain evidence="2">Duluth1</strain>
        <tissue evidence="2">Whole animal</tissue>
    </source>
</reference>
<evidence type="ECO:0000313" key="2">
    <source>
        <dbReference type="EMBL" id="KAH3778461.1"/>
    </source>
</evidence>
<name>A0A9D4IK02_DREPO</name>
<feature type="region of interest" description="Disordered" evidence="1">
    <location>
        <begin position="102"/>
        <end position="125"/>
    </location>
</feature>
<sequence length="125" mass="14378">MILYEVSSSVIEAMDRITCRHRRKWLGMPPSFFIVRLNEKAKSIDSHCPHWWSNSSKPRRYGTHPKRLPDEQIREAGYGRLHRLSQAEHSFKQRDILGFTAAGRPRIGASKPLSGAEQTRKRGAP</sequence>
<organism evidence="2 3">
    <name type="scientific">Dreissena polymorpha</name>
    <name type="common">Zebra mussel</name>
    <name type="synonym">Mytilus polymorpha</name>
    <dbReference type="NCBI Taxonomy" id="45954"/>
    <lineage>
        <taxon>Eukaryota</taxon>
        <taxon>Metazoa</taxon>
        <taxon>Spiralia</taxon>
        <taxon>Lophotrochozoa</taxon>
        <taxon>Mollusca</taxon>
        <taxon>Bivalvia</taxon>
        <taxon>Autobranchia</taxon>
        <taxon>Heteroconchia</taxon>
        <taxon>Euheterodonta</taxon>
        <taxon>Imparidentia</taxon>
        <taxon>Neoheterodontei</taxon>
        <taxon>Myida</taxon>
        <taxon>Dreissenoidea</taxon>
        <taxon>Dreissenidae</taxon>
        <taxon>Dreissena</taxon>
    </lineage>
</organism>
<evidence type="ECO:0000313" key="3">
    <source>
        <dbReference type="Proteomes" id="UP000828390"/>
    </source>
</evidence>
<dbReference type="EMBL" id="JAIWYP010000009">
    <property type="protein sequence ID" value="KAH3778461.1"/>
    <property type="molecule type" value="Genomic_DNA"/>
</dbReference>
<evidence type="ECO:0000256" key="1">
    <source>
        <dbReference type="SAM" id="MobiDB-lite"/>
    </source>
</evidence>
<comment type="caution">
    <text evidence="2">The sequence shown here is derived from an EMBL/GenBank/DDBJ whole genome shotgun (WGS) entry which is preliminary data.</text>
</comment>
<accession>A0A9D4IK02</accession>